<sequence>MFNGRAFQAWPLALLGAALMASLILLIMVLMEAVIGGRALVTQAGFGLSAAAFVGYLSVVRYLWWRDENRPPT</sequence>
<evidence type="ECO:0000313" key="3">
    <source>
        <dbReference type="Proteomes" id="UP000221024"/>
    </source>
</evidence>
<name>A0A2H3NMK7_9BACT</name>
<evidence type="ECO:0008006" key="4">
    <source>
        <dbReference type="Google" id="ProtNLM"/>
    </source>
</evidence>
<keyword evidence="3" id="KW-1185">Reference proteome</keyword>
<keyword evidence="1" id="KW-0812">Transmembrane</keyword>
<dbReference type="EMBL" id="PDEP01000004">
    <property type="protein sequence ID" value="PEN07910.1"/>
    <property type="molecule type" value="Genomic_DNA"/>
</dbReference>
<dbReference type="RefSeq" id="WP_098061632.1">
    <property type="nucleotide sequence ID" value="NZ_PDEP01000004.1"/>
</dbReference>
<keyword evidence="1" id="KW-1133">Transmembrane helix</keyword>
<evidence type="ECO:0000256" key="1">
    <source>
        <dbReference type="SAM" id="Phobius"/>
    </source>
</evidence>
<proteinExistence type="predicted"/>
<keyword evidence="1" id="KW-0472">Membrane</keyword>
<gene>
    <name evidence="2" type="ORF">CRI93_05545</name>
</gene>
<comment type="caution">
    <text evidence="2">The sequence shown here is derived from an EMBL/GenBank/DDBJ whole genome shotgun (WGS) entry which is preliminary data.</text>
</comment>
<reference evidence="2 3" key="1">
    <citation type="submission" date="2017-10" db="EMBL/GenBank/DDBJ databases">
        <title>Draft genome of Longimonas halophila.</title>
        <authorList>
            <person name="Goh K.M."/>
            <person name="Shamsir M.S."/>
            <person name="Lim S.W."/>
        </authorList>
    </citation>
    <scope>NUCLEOTIDE SEQUENCE [LARGE SCALE GENOMIC DNA]</scope>
    <source>
        <strain evidence="2 3">KCTC 42399</strain>
    </source>
</reference>
<feature type="transmembrane region" description="Helical" evidence="1">
    <location>
        <begin position="12"/>
        <end position="35"/>
    </location>
</feature>
<accession>A0A2H3NMK7</accession>
<dbReference type="AlphaFoldDB" id="A0A2H3NMK7"/>
<feature type="transmembrane region" description="Helical" evidence="1">
    <location>
        <begin position="41"/>
        <end position="64"/>
    </location>
</feature>
<dbReference type="Proteomes" id="UP000221024">
    <property type="component" value="Unassembled WGS sequence"/>
</dbReference>
<evidence type="ECO:0000313" key="2">
    <source>
        <dbReference type="EMBL" id="PEN07910.1"/>
    </source>
</evidence>
<dbReference type="OrthoDB" id="1495569at2"/>
<protein>
    <recommendedName>
        <fullName evidence="4">ABC transporter permease</fullName>
    </recommendedName>
</protein>
<organism evidence="2 3">
    <name type="scientific">Longimonas halophila</name>
    <dbReference type="NCBI Taxonomy" id="1469170"/>
    <lineage>
        <taxon>Bacteria</taxon>
        <taxon>Pseudomonadati</taxon>
        <taxon>Rhodothermota</taxon>
        <taxon>Rhodothermia</taxon>
        <taxon>Rhodothermales</taxon>
        <taxon>Salisaetaceae</taxon>
        <taxon>Longimonas</taxon>
    </lineage>
</organism>